<keyword evidence="2" id="KW-1185">Reference proteome</keyword>
<evidence type="ECO:0000313" key="2">
    <source>
        <dbReference type="Proteomes" id="UP001567538"/>
    </source>
</evidence>
<dbReference type="Proteomes" id="UP001567538">
    <property type="component" value="Unassembled WGS sequence"/>
</dbReference>
<sequence>MSDMIFKRVRRWEIKRLLVNLTKDRLVGSKENREIRAYYEHVTEIDYVTQSKYTQELINRMILHIHWYMDEKMSGRFVIFRKIQSYTSLQGINLEDISVHKMRTSGGWR</sequence>
<accession>A0ABD1H8P3</accession>
<dbReference type="AlphaFoldDB" id="A0ABD1H8P3"/>
<comment type="caution">
    <text evidence="1">The sequence shown here is derived from an EMBL/GenBank/DDBJ whole genome shotgun (WGS) entry which is preliminary data.</text>
</comment>
<protein>
    <submittedName>
        <fullName evidence="1">Uncharacterized protein</fullName>
    </submittedName>
</protein>
<evidence type="ECO:0000313" key="1">
    <source>
        <dbReference type="EMBL" id="KAL1552602.1"/>
    </source>
</evidence>
<dbReference type="EMBL" id="JBEAFC010000006">
    <property type="protein sequence ID" value="KAL1552602.1"/>
    <property type="molecule type" value="Genomic_DNA"/>
</dbReference>
<reference evidence="1 2" key="1">
    <citation type="submission" date="2024-06" db="EMBL/GenBank/DDBJ databases">
        <title>A chromosome level genome sequence of Diviner's sage (Salvia divinorum).</title>
        <authorList>
            <person name="Ford S.A."/>
            <person name="Ro D.-K."/>
            <person name="Ness R.W."/>
            <person name="Phillips M.A."/>
        </authorList>
    </citation>
    <scope>NUCLEOTIDE SEQUENCE [LARGE SCALE GENOMIC DNA]</scope>
    <source>
        <strain evidence="1">SAF-2024a</strain>
        <tissue evidence="1">Leaf</tissue>
    </source>
</reference>
<organism evidence="1 2">
    <name type="scientific">Salvia divinorum</name>
    <name type="common">Maria pastora</name>
    <name type="synonym">Diviner's sage</name>
    <dbReference type="NCBI Taxonomy" id="28513"/>
    <lineage>
        <taxon>Eukaryota</taxon>
        <taxon>Viridiplantae</taxon>
        <taxon>Streptophyta</taxon>
        <taxon>Embryophyta</taxon>
        <taxon>Tracheophyta</taxon>
        <taxon>Spermatophyta</taxon>
        <taxon>Magnoliopsida</taxon>
        <taxon>eudicotyledons</taxon>
        <taxon>Gunneridae</taxon>
        <taxon>Pentapetalae</taxon>
        <taxon>asterids</taxon>
        <taxon>lamiids</taxon>
        <taxon>Lamiales</taxon>
        <taxon>Lamiaceae</taxon>
        <taxon>Nepetoideae</taxon>
        <taxon>Mentheae</taxon>
        <taxon>Salviinae</taxon>
        <taxon>Salvia</taxon>
        <taxon>Salvia subgen. Calosphace</taxon>
    </lineage>
</organism>
<gene>
    <name evidence="1" type="ORF">AAHA92_13379</name>
</gene>
<name>A0ABD1H8P3_SALDI</name>
<proteinExistence type="predicted"/>